<evidence type="ECO:0000256" key="5">
    <source>
        <dbReference type="ARBA" id="ARBA00022741"/>
    </source>
</evidence>
<evidence type="ECO:0000313" key="13">
    <source>
        <dbReference type="Proteomes" id="UP001234989"/>
    </source>
</evidence>
<evidence type="ECO:0000256" key="7">
    <source>
        <dbReference type="ARBA" id="ARBA00022840"/>
    </source>
</evidence>
<comment type="subcellular location">
    <subcellularLocation>
        <location evidence="1">Membrane</location>
        <topology evidence="1">Peripheral membrane protein</topology>
    </subcellularLocation>
</comment>
<name>A0AAF0UNX4_SOLVR</name>
<evidence type="ECO:0000256" key="2">
    <source>
        <dbReference type="ARBA" id="ARBA00008894"/>
    </source>
</evidence>
<dbReference type="SUPFAM" id="SSF52058">
    <property type="entry name" value="L domain-like"/>
    <property type="match status" value="1"/>
</dbReference>
<evidence type="ECO:0000256" key="4">
    <source>
        <dbReference type="ARBA" id="ARBA00022737"/>
    </source>
</evidence>
<dbReference type="InterPro" id="IPR002182">
    <property type="entry name" value="NB-ARC"/>
</dbReference>
<gene>
    <name evidence="12" type="ORF">MTR67_041906</name>
</gene>
<reference evidence="12" key="1">
    <citation type="submission" date="2023-08" db="EMBL/GenBank/DDBJ databases">
        <title>A de novo genome assembly of Solanum verrucosum Schlechtendal, a Mexican diploid species geographically isolated from the other diploid A-genome species in potato relatives.</title>
        <authorList>
            <person name="Hosaka K."/>
        </authorList>
    </citation>
    <scope>NUCLEOTIDE SEQUENCE</scope>
    <source>
        <tissue evidence="12">Young leaves</tissue>
    </source>
</reference>
<dbReference type="Proteomes" id="UP001234989">
    <property type="component" value="Chromosome 9"/>
</dbReference>
<dbReference type="Gene3D" id="1.10.10.10">
    <property type="entry name" value="Winged helix-like DNA-binding domain superfamily/Winged helix DNA-binding domain"/>
    <property type="match status" value="1"/>
</dbReference>
<dbReference type="InterPro" id="IPR036388">
    <property type="entry name" value="WH-like_DNA-bd_sf"/>
</dbReference>
<dbReference type="FunFam" id="3.40.50.300:FF:001091">
    <property type="entry name" value="Probable disease resistance protein At1g61300"/>
    <property type="match status" value="1"/>
</dbReference>
<dbReference type="InterPro" id="IPR042197">
    <property type="entry name" value="Apaf_helical"/>
</dbReference>
<protein>
    <recommendedName>
        <fullName evidence="14">NB-ARC domain-containing protein</fullName>
    </recommendedName>
</protein>
<keyword evidence="8" id="KW-0175">Coiled coil</keyword>
<feature type="domain" description="Disease resistance protein winged helix" evidence="11">
    <location>
        <begin position="832"/>
        <end position="894"/>
    </location>
</feature>
<evidence type="ECO:0008006" key="14">
    <source>
        <dbReference type="Google" id="ProtNLM"/>
    </source>
</evidence>
<dbReference type="GO" id="GO:0051607">
    <property type="term" value="P:defense response to virus"/>
    <property type="evidence" value="ECO:0007669"/>
    <property type="project" value="UniProtKB-ARBA"/>
</dbReference>
<evidence type="ECO:0000256" key="9">
    <source>
        <dbReference type="ARBA" id="ARBA00023136"/>
    </source>
</evidence>
<evidence type="ECO:0000256" key="1">
    <source>
        <dbReference type="ARBA" id="ARBA00004170"/>
    </source>
</evidence>
<dbReference type="GO" id="GO:0005524">
    <property type="term" value="F:ATP binding"/>
    <property type="evidence" value="ECO:0007669"/>
    <property type="project" value="UniProtKB-KW"/>
</dbReference>
<evidence type="ECO:0000256" key="3">
    <source>
        <dbReference type="ARBA" id="ARBA00022614"/>
    </source>
</evidence>
<dbReference type="Gene3D" id="1.10.8.430">
    <property type="entry name" value="Helical domain of apoptotic protease-activating factors"/>
    <property type="match status" value="1"/>
</dbReference>
<dbReference type="FunFam" id="1.10.10.10:FF:000322">
    <property type="entry name" value="Probable disease resistance protein At1g63360"/>
    <property type="match status" value="1"/>
</dbReference>
<feature type="domain" description="NB-ARC" evidence="10">
    <location>
        <begin position="584"/>
        <end position="748"/>
    </location>
</feature>
<evidence type="ECO:0000313" key="12">
    <source>
        <dbReference type="EMBL" id="WMV48521.1"/>
    </source>
</evidence>
<dbReference type="Pfam" id="PF00931">
    <property type="entry name" value="NB-ARC"/>
    <property type="match status" value="1"/>
</dbReference>
<organism evidence="12 13">
    <name type="scientific">Solanum verrucosum</name>
    <dbReference type="NCBI Taxonomy" id="315347"/>
    <lineage>
        <taxon>Eukaryota</taxon>
        <taxon>Viridiplantae</taxon>
        <taxon>Streptophyta</taxon>
        <taxon>Embryophyta</taxon>
        <taxon>Tracheophyta</taxon>
        <taxon>Spermatophyta</taxon>
        <taxon>Magnoliopsida</taxon>
        <taxon>eudicotyledons</taxon>
        <taxon>Gunneridae</taxon>
        <taxon>Pentapetalae</taxon>
        <taxon>asterids</taxon>
        <taxon>lamiids</taxon>
        <taxon>Solanales</taxon>
        <taxon>Solanaceae</taxon>
        <taxon>Solanoideae</taxon>
        <taxon>Solaneae</taxon>
        <taxon>Solanum</taxon>
    </lineage>
</organism>
<dbReference type="Gene3D" id="3.40.50.300">
    <property type="entry name" value="P-loop containing nucleotide triphosphate hydrolases"/>
    <property type="match status" value="1"/>
</dbReference>
<dbReference type="SUPFAM" id="SSF52540">
    <property type="entry name" value="P-loop containing nucleoside triphosphate hydrolases"/>
    <property type="match status" value="1"/>
</dbReference>
<keyword evidence="13" id="KW-1185">Reference proteome</keyword>
<evidence type="ECO:0000256" key="8">
    <source>
        <dbReference type="ARBA" id="ARBA00023054"/>
    </source>
</evidence>
<dbReference type="PRINTS" id="PR00364">
    <property type="entry name" value="DISEASERSIST"/>
</dbReference>
<keyword evidence="7" id="KW-0067">ATP-binding</keyword>
<dbReference type="GO" id="GO:0098542">
    <property type="term" value="P:defense response to other organism"/>
    <property type="evidence" value="ECO:0007669"/>
    <property type="project" value="TreeGrafter"/>
</dbReference>
<dbReference type="CDD" id="cd14798">
    <property type="entry name" value="RX-CC_like"/>
    <property type="match status" value="1"/>
</dbReference>
<dbReference type="PANTHER" id="PTHR23155">
    <property type="entry name" value="DISEASE RESISTANCE PROTEIN RP"/>
    <property type="match status" value="1"/>
</dbReference>
<dbReference type="GO" id="GO:0016020">
    <property type="term" value="C:membrane"/>
    <property type="evidence" value="ECO:0007669"/>
    <property type="project" value="UniProtKB-SubCell"/>
</dbReference>
<dbReference type="Pfam" id="PF23559">
    <property type="entry name" value="WHD_DRP"/>
    <property type="match status" value="1"/>
</dbReference>
<keyword evidence="3" id="KW-0433">Leucine-rich repeat</keyword>
<dbReference type="PANTHER" id="PTHR23155:SF1228">
    <property type="entry name" value="NB-ARC DOMAIN CONTAINING PROTEIN, EXPRESSED"/>
    <property type="match status" value="1"/>
</dbReference>
<dbReference type="Gene3D" id="3.80.10.10">
    <property type="entry name" value="Ribonuclease Inhibitor"/>
    <property type="match status" value="1"/>
</dbReference>
<keyword evidence="6" id="KW-0611">Plant defense</keyword>
<dbReference type="InterPro" id="IPR038005">
    <property type="entry name" value="RX-like_CC"/>
</dbReference>
<dbReference type="InterPro" id="IPR027417">
    <property type="entry name" value="P-loop_NTPase"/>
</dbReference>
<evidence type="ECO:0000256" key="6">
    <source>
        <dbReference type="ARBA" id="ARBA00022821"/>
    </source>
</evidence>
<dbReference type="InterPro" id="IPR032675">
    <property type="entry name" value="LRR_dom_sf"/>
</dbReference>
<evidence type="ECO:0000259" key="10">
    <source>
        <dbReference type="Pfam" id="PF00931"/>
    </source>
</evidence>
<dbReference type="InterPro" id="IPR044974">
    <property type="entry name" value="Disease_R_plants"/>
</dbReference>
<keyword evidence="4" id="KW-0677">Repeat</keyword>
<dbReference type="EMBL" id="CP133620">
    <property type="protein sequence ID" value="WMV48521.1"/>
    <property type="molecule type" value="Genomic_DNA"/>
</dbReference>
<keyword evidence="5" id="KW-0547">Nucleotide-binding</keyword>
<proteinExistence type="inferred from homology"/>
<dbReference type="GO" id="GO:0043531">
    <property type="term" value="F:ADP binding"/>
    <property type="evidence" value="ECO:0007669"/>
    <property type="project" value="InterPro"/>
</dbReference>
<comment type="similarity">
    <text evidence="2">Belongs to the disease resistance NB-LRR family.</text>
</comment>
<sequence length="1304" mass="151667">MVEKKLLAMITKKIARNLEFRHGVEEFFHSKMYPQKGVFLKKMVQNEIEEMLDHLRRIKSNLSSIQIEKAERPERVLRFLRTITKYHHVFPDSLVILTKKAKLTVRVLGQIYDKIPKKCKTYLNLKRLVLHLLEIFEGNTSLSCNSELNDYDLSELMDCLGKNLNDILMLLLGLTVDDSSPLTRILILFIKQLIIVQKKMRFLRYLYATEINGYVDYEKLEGLETRIQFMADNVGQLCFTIFVSEDEDESIYDIIESKSPYLLWLIVFVELEMKKIFLGELKASKFTQSKTFKDKKLPKGFSHHLHSLLVYLRNTKLKNFPNNVSAQNIGLAIELLLFFLDADLSNHVISRNWLNEILEKVGTIAGDVLYVIQKLLPRSISKDDISKINIYSMQVLEKTKDLKAQVETYYKSLKFTPSQFPTFGGLTFLDSLLRKLNEMSRSKSGLDFLMKPIFCNLEKEQSTLISILEKELSSLSSKFRDVAKVHHEHKILKDLQRHTINLAYEAEVSIDSIFAKYNVFWHYFCSLPTILKEIKKINVEVSEMWSADVALKPCYVAAPSKHMPTRHSNPVTDEEIVGFWDDTKNMIQYLIRGTYELDVVPIVGMGGQGKTTIARKVYNSENIVSHFDVRAWCIVSQTHNRRALLQEIFSQVTGSKDKGYKDDILADELRKSLMGKRYLIVLDDMWDCMAWDDLRLSLPVGKRSRIVITTRLEKVGEQVKYHTDPYPLPFLTTKESCQLLQRKVFQQEGCPPELQYVSLEIAKKCKGLPLVVILVAGVIKKRKSEESWWNEVKDALFDYLDRESEEYSHATMQLSFNNLPDCLKPCLLYMGMFPEDARIRVSTLISLWVAEGFVQNSEFAEDYLMDLISSNVVMVSMKSYNEKVKICQVHDVVFHFCLEKSREEKFMLAVKEHDNQLQLLDWKGSRVRFSFSKELSKFASLGSKTRKPFHRHLRSLITTNKGKYFDGIRLCQVSELRLLKVLDLSSHKVHYLSTATFEPPNHLQYLSVWANKFYFHPETHLPHIETLIVKSNATVLLPASFWEMEKLRHVEIDNAEFDLEEDRQGIFEGSSKLEKLRILRHIRFAIKEVDRVDVLLRRCPNLQELEITFVKVDVDVDTCLILESLTQLQIFNLTVEALSFVSELHLPSNIKKLVLKNCWFMESAISFIAGLPCLEYLQLENMKFIKRDLHFTLLEGWYLQDITFNKLKFLKLKGLDISRWDALEESFPLLEKLVIKQCHKLEEIPLSLANISTLKQIRLIECYGNVQFRLEASAVRIKQEVEEIEGNDRIVIITEGYYGNIRKL</sequence>
<keyword evidence="9" id="KW-0472">Membrane</keyword>
<evidence type="ECO:0000259" key="11">
    <source>
        <dbReference type="Pfam" id="PF23559"/>
    </source>
</evidence>
<dbReference type="InterPro" id="IPR058922">
    <property type="entry name" value="WHD_DRP"/>
</dbReference>
<accession>A0AAF0UNX4</accession>